<dbReference type="Gene3D" id="1.10.730.10">
    <property type="entry name" value="Isoleucyl-tRNA Synthetase, Domain 1"/>
    <property type="match status" value="1"/>
</dbReference>
<comment type="caution">
    <text evidence="14">The sequence shown here is derived from an EMBL/GenBank/DDBJ whole genome shotgun (WGS) entry which is preliminary data.</text>
</comment>
<dbReference type="SMART" id="SM00836">
    <property type="entry name" value="DALR_1"/>
    <property type="match status" value="1"/>
</dbReference>
<keyword evidence="6 11" id="KW-0067">ATP-binding</keyword>
<accession>A0A9D1CKV5</accession>
<proteinExistence type="inferred from homology"/>
<keyword evidence="8 11" id="KW-0030">Aminoacyl-tRNA synthetase</keyword>
<evidence type="ECO:0000256" key="4">
    <source>
        <dbReference type="ARBA" id="ARBA00022598"/>
    </source>
</evidence>
<evidence type="ECO:0000256" key="10">
    <source>
        <dbReference type="NCBIfam" id="TIGR00456"/>
    </source>
</evidence>
<dbReference type="InterPro" id="IPR008909">
    <property type="entry name" value="DALR_anticod-bd"/>
</dbReference>
<dbReference type="PANTHER" id="PTHR11956">
    <property type="entry name" value="ARGINYL-TRNA SYNTHETASE"/>
    <property type="match status" value="1"/>
</dbReference>
<keyword evidence="3" id="KW-0963">Cytoplasm</keyword>
<dbReference type="PROSITE" id="PS00178">
    <property type="entry name" value="AA_TRNA_LIGASE_I"/>
    <property type="match status" value="1"/>
</dbReference>
<dbReference type="Pfam" id="PF00750">
    <property type="entry name" value="tRNA-synt_1d"/>
    <property type="match status" value="1"/>
</dbReference>
<dbReference type="SMART" id="SM01016">
    <property type="entry name" value="Arg_tRNA_synt_N"/>
    <property type="match status" value="1"/>
</dbReference>
<evidence type="ECO:0000256" key="3">
    <source>
        <dbReference type="ARBA" id="ARBA00022490"/>
    </source>
</evidence>
<dbReference type="Pfam" id="PF03485">
    <property type="entry name" value="Arg_tRNA_synt_N"/>
    <property type="match status" value="1"/>
</dbReference>
<dbReference type="Pfam" id="PF05746">
    <property type="entry name" value="DALR_1"/>
    <property type="match status" value="1"/>
</dbReference>
<dbReference type="InterPro" id="IPR036695">
    <property type="entry name" value="Arg-tRNA-synth_N_sf"/>
</dbReference>
<dbReference type="InterPro" id="IPR035684">
    <property type="entry name" value="ArgRS_core"/>
</dbReference>
<dbReference type="AlphaFoldDB" id="A0A9D1CKV5"/>
<dbReference type="PRINTS" id="PR01038">
    <property type="entry name" value="TRNASYNTHARG"/>
</dbReference>
<evidence type="ECO:0000256" key="8">
    <source>
        <dbReference type="ARBA" id="ARBA00023146"/>
    </source>
</evidence>
<evidence type="ECO:0000259" key="13">
    <source>
        <dbReference type="SMART" id="SM01016"/>
    </source>
</evidence>
<feature type="domain" description="Arginyl tRNA synthetase N-terminal" evidence="13">
    <location>
        <begin position="4"/>
        <end position="88"/>
    </location>
</feature>
<dbReference type="GO" id="GO:0006420">
    <property type="term" value="P:arginyl-tRNA aminoacylation"/>
    <property type="evidence" value="ECO:0007669"/>
    <property type="project" value="UniProtKB-UniRule"/>
</dbReference>
<evidence type="ECO:0000313" key="14">
    <source>
        <dbReference type="EMBL" id="HIQ65137.1"/>
    </source>
</evidence>
<protein>
    <recommendedName>
        <fullName evidence="2 10">Arginine--tRNA ligase</fullName>
        <ecNumber evidence="2 10">6.1.1.19</ecNumber>
    </recommendedName>
</protein>
<evidence type="ECO:0000256" key="6">
    <source>
        <dbReference type="ARBA" id="ARBA00022840"/>
    </source>
</evidence>
<gene>
    <name evidence="14" type="primary">argS</name>
    <name evidence="14" type="ORF">IAC85_05300</name>
</gene>
<comment type="catalytic activity">
    <reaction evidence="9">
        <text>tRNA(Arg) + L-arginine + ATP = L-arginyl-tRNA(Arg) + AMP + diphosphate</text>
        <dbReference type="Rhea" id="RHEA:20301"/>
        <dbReference type="Rhea" id="RHEA-COMP:9658"/>
        <dbReference type="Rhea" id="RHEA-COMP:9673"/>
        <dbReference type="ChEBI" id="CHEBI:30616"/>
        <dbReference type="ChEBI" id="CHEBI:32682"/>
        <dbReference type="ChEBI" id="CHEBI:33019"/>
        <dbReference type="ChEBI" id="CHEBI:78442"/>
        <dbReference type="ChEBI" id="CHEBI:78513"/>
        <dbReference type="ChEBI" id="CHEBI:456215"/>
        <dbReference type="EC" id="6.1.1.19"/>
    </reaction>
</comment>
<evidence type="ECO:0000259" key="12">
    <source>
        <dbReference type="SMART" id="SM00836"/>
    </source>
</evidence>
<dbReference type="EC" id="6.1.1.19" evidence="2 10"/>
<evidence type="ECO:0000256" key="9">
    <source>
        <dbReference type="ARBA" id="ARBA00049339"/>
    </source>
</evidence>
<dbReference type="Gene3D" id="3.30.1360.70">
    <property type="entry name" value="Arginyl tRNA synthetase N-terminal domain"/>
    <property type="match status" value="1"/>
</dbReference>
<name>A0A9D1CKV5_9FIRM</name>
<evidence type="ECO:0000313" key="15">
    <source>
        <dbReference type="Proteomes" id="UP000886725"/>
    </source>
</evidence>
<evidence type="ECO:0000256" key="11">
    <source>
        <dbReference type="RuleBase" id="RU363038"/>
    </source>
</evidence>
<dbReference type="InterPro" id="IPR005148">
    <property type="entry name" value="Arg-tRNA-synth_N"/>
</dbReference>
<organism evidence="14 15">
    <name type="scientific">Candidatus Faecenecus gallistercoris</name>
    <dbReference type="NCBI Taxonomy" id="2840793"/>
    <lineage>
        <taxon>Bacteria</taxon>
        <taxon>Bacillati</taxon>
        <taxon>Bacillota</taxon>
        <taxon>Bacillota incertae sedis</taxon>
        <taxon>Candidatus Faecenecus</taxon>
    </lineage>
</organism>
<reference evidence="14" key="1">
    <citation type="submission" date="2020-10" db="EMBL/GenBank/DDBJ databases">
        <authorList>
            <person name="Gilroy R."/>
        </authorList>
    </citation>
    <scope>NUCLEOTIDE SEQUENCE</scope>
    <source>
        <strain evidence="14">CHK165-10780</strain>
    </source>
</reference>
<evidence type="ECO:0000256" key="1">
    <source>
        <dbReference type="ARBA" id="ARBA00005594"/>
    </source>
</evidence>
<feature type="domain" description="DALR anticodon binding" evidence="12">
    <location>
        <begin position="449"/>
        <end position="562"/>
    </location>
</feature>
<dbReference type="InterPro" id="IPR014729">
    <property type="entry name" value="Rossmann-like_a/b/a_fold"/>
</dbReference>
<dbReference type="InterPro" id="IPR001278">
    <property type="entry name" value="Arg-tRNA-ligase"/>
</dbReference>
<dbReference type="GO" id="GO:0005737">
    <property type="term" value="C:cytoplasm"/>
    <property type="evidence" value="ECO:0007669"/>
    <property type="project" value="UniProtKB-UniRule"/>
</dbReference>
<dbReference type="Proteomes" id="UP000886725">
    <property type="component" value="Unassembled WGS sequence"/>
</dbReference>
<dbReference type="GO" id="GO:0005524">
    <property type="term" value="F:ATP binding"/>
    <property type="evidence" value="ECO:0007669"/>
    <property type="project" value="UniProtKB-KW"/>
</dbReference>
<dbReference type="PANTHER" id="PTHR11956:SF5">
    <property type="entry name" value="ARGININE--TRNA LIGASE, CYTOPLASMIC"/>
    <property type="match status" value="1"/>
</dbReference>
<dbReference type="EMBL" id="DVFU01000102">
    <property type="protein sequence ID" value="HIQ65137.1"/>
    <property type="molecule type" value="Genomic_DNA"/>
</dbReference>
<dbReference type="SUPFAM" id="SSF47323">
    <property type="entry name" value="Anticodon-binding domain of a subclass of class I aminoacyl-tRNA synthetases"/>
    <property type="match status" value="1"/>
</dbReference>
<keyword evidence="4 11" id="KW-0436">Ligase</keyword>
<comment type="similarity">
    <text evidence="1 11">Belongs to the class-I aminoacyl-tRNA synthetase family.</text>
</comment>
<evidence type="ECO:0000256" key="2">
    <source>
        <dbReference type="ARBA" id="ARBA00012837"/>
    </source>
</evidence>
<dbReference type="NCBIfam" id="TIGR00456">
    <property type="entry name" value="argS"/>
    <property type="match status" value="1"/>
</dbReference>
<dbReference type="GO" id="GO:0004814">
    <property type="term" value="F:arginine-tRNA ligase activity"/>
    <property type="evidence" value="ECO:0007669"/>
    <property type="project" value="UniProtKB-UniRule"/>
</dbReference>
<evidence type="ECO:0000256" key="5">
    <source>
        <dbReference type="ARBA" id="ARBA00022741"/>
    </source>
</evidence>
<dbReference type="Gene3D" id="3.40.50.620">
    <property type="entry name" value="HUPs"/>
    <property type="match status" value="1"/>
</dbReference>
<dbReference type="SUPFAM" id="SSF55190">
    <property type="entry name" value="Arginyl-tRNA synthetase (ArgRS), N-terminal 'additional' domain"/>
    <property type="match status" value="1"/>
</dbReference>
<sequence length="562" mass="65329">MYLEELTSIINHAFLKSGYNIDCKVIPSDRKDLCDYQCNDIFKVAKQYHKNPMEVGEEIVNNLNNNPNITQYFKKIEFVRPGFINLTLSDEFINRYVRITHQDIKNTLELPEKETCVIDYGGPNVAKPLHVGHMRTAIVGESIKRILEFFGHKVIGDVHLGDFGLQIGQVIYAILKDNIQLEDITISYLDETYPKMSALCKEDETIKEECAKITKDLQDGKEEYIPIWKKILEVSKGDIKAQYDYLDVHFDYWYGESDSYKYLPRTEKILTPWLKTSEGAKIIEVAEESDKKPLPPLIFKKSNGAYLYASTDIATILQRMEDFHPDHILYVTDNRQEMHFTQVFRVCDKTGICSIKKLEHLGYGTVNGEDGKPYKTRNGDTPKLSALFQNARDIFISKKEDNKTMSIEDVDKIVNAILKFADLQNSREKDYIFDLEKFSEVTGKTGPYILYTYLRLNRIIMAERIPKGFTNEIYNEFDRDLRLQILELPNALQAAYDERKPNYIAEYIYNLCVCANAFYQHNNVNKEENQAKKDDYIYVLKTTTDIIRELLHLLIIEIPTKM</sequence>
<dbReference type="InterPro" id="IPR001412">
    <property type="entry name" value="aa-tRNA-synth_I_CS"/>
</dbReference>
<dbReference type="InterPro" id="IPR009080">
    <property type="entry name" value="tRNAsynth_Ia_anticodon-bd"/>
</dbReference>
<keyword evidence="5 11" id="KW-0547">Nucleotide-binding</keyword>
<keyword evidence="7 11" id="KW-0648">Protein biosynthesis</keyword>
<evidence type="ECO:0000256" key="7">
    <source>
        <dbReference type="ARBA" id="ARBA00022917"/>
    </source>
</evidence>
<reference evidence="14" key="2">
    <citation type="journal article" date="2021" name="PeerJ">
        <title>Extensive microbial diversity within the chicken gut microbiome revealed by metagenomics and culture.</title>
        <authorList>
            <person name="Gilroy R."/>
            <person name="Ravi A."/>
            <person name="Getino M."/>
            <person name="Pursley I."/>
            <person name="Horton D.L."/>
            <person name="Alikhan N.F."/>
            <person name="Baker D."/>
            <person name="Gharbi K."/>
            <person name="Hall N."/>
            <person name="Watson M."/>
            <person name="Adriaenssens E.M."/>
            <person name="Foster-Nyarko E."/>
            <person name="Jarju S."/>
            <person name="Secka A."/>
            <person name="Antonio M."/>
            <person name="Oren A."/>
            <person name="Chaudhuri R.R."/>
            <person name="La Ragione R."/>
            <person name="Hildebrand F."/>
            <person name="Pallen M.J."/>
        </authorList>
    </citation>
    <scope>NUCLEOTIDE SEQUENCE</scope>
    <source>
        <strain evidence="14">CHK165-10780</strain>
    </source>
</reference>
<dbReference type="SUPFAM" id="SSF52374">
    <property type="entry name" value="Nucleotidylyl transferase"/>
    <property type="match status" value="1"/>
</dbReference>